<dbReference type="PANTHER" id="PTHR42718">
    <property type="entry name" value="MAJOR FACILITATOR SUPERFAMILY MULTIDRUG TRANSPORTER MFSC"/>
    <property type="match status" value="1"/>
</dbReference>
<accession>A0A3G9GI70</accession>
<evidence type="ECO:0000256" key="1">
    <source>
        <dbReference type="ARBA" id="ARBA00004651"/>
    </source>
</evidence>
<keyword evidence="10" id="KW-1185">Reference proteome</keyword>
<reference evidence="10" key="3">
    <citation type="journal article" date="2017" name="Plant Physiol. Biochem.">
        <title>Differential oxidative and antioxidative response of duckweed Lemna minor toward plant growth promoting/inhibiting bacteria.</title>
        <authorList>
            <person name="Ishizawa H."/>
            <person name="Kuroda M."/>
            <person name="Morikawa M."/>
            <person name="Ike M."/>
        </authorList>
    </citation>
    <scope>NUCLEOTIDE SEQUENCE [LARGE SCALE GENOMIC DNA]</scope>
    <source>
        <strain evidence="10">H3</strain>
    </source>
</reference>
<comment type="subcellular location">
    <subcellularLocation>
        <location evidence="1">Cell membrane</location>
        <topology evidence="1">Multi-pass membrane protein</topology>
    </subcellularLocation>
</comment>
<dbReference type="GO" id="GO:0022857">
    <property type="term" value="F:transmembrane transporter activity"/>
    <property type="evidence" value="ECO:0007669"/>
    <property type="project" value="InterPro"/>
</dbReference>
<evidence type="ECO:0000256" key="6">
    <source>
        <dbReference type="ARBA" id="ARBA00023136"/>
    </source>
</evidence>
<feature type="transmembrane region" description="Helical" evidence="7">
    <location>
        <begin position="449"/>
        <end position="471"/>
    </location>
</feature>
<dbReference type="Gene3D" id="1.20.1720.10">
    <property type="entry name" value="Multidrug resistance protein D"/>
    <property type="match status" value="1"/>
</dbReference>
<feature type="transmembrane region" description="Helical" evidence="7">
    <location>
        <begin position="95"/>
        <end position="116"/>
    </location>
</feature>
<organism evidence="9 10">
    <name type="scientific">Aquitalea magnusonii</name>
    <dbReference type="NCBI Taxonomy" id="332411"/>
    <lineage>
        <taxon>Bacteria</taxon>
        <taxon>Pseudomonadati</taxon>
        <taxon>Pseudomonadota</taxon>
        <taxon>Betaproteobacteria</taxon>
        <taxon>Neisseriales</taxon>
        <taxon>Chromobacteriaceae</taxon>
        <taxon>Aquitalea</taxon>
    </lineage>
</organism>
<dbReference type="Gene3D" id="1.20.1250.20">
    <property type="entry name" value="MFS general substrate transporter like domains"/>
    <property type="match status" value="1"/>
</dbReference>
<dbReference type="PANTHER" id="PTHR42718:SF46">
    <property type="entry name" value="BLR6921 PROTEIN"/>
    <property type="match status" value="1"/>
</dbReference>
<reference evidence="10" key="1">
    <citation type="journal article" date="2017" name="Biotechnol. Biofuels">
        <title>Evaluation of environmental bacterial communities as a factor affecting the growth of duckweed Lemna minor.</title>
        <authorList>
            <person name="Ishizawa H."/>
            <person name="Kuroda M."/>
            <person name="Morikawa M."/>
            <person name="Ike M."/>
        </authorList>
    </citation>
    <scope>NUCLEOTIDE SEQUENCE [LARGE SCALE GENOMIC DNA]</scope>
    <source>
        <strain evidence="10">H3</strain>
    </source>
</reference>
<evidence type="ECO:0000313" key="10">
    <source>
        <dbReference type="Proteomes" id="UP000198290"/>
    </source>
</evidence>
<dbReference type="CDD" id="cd17321">
    <property type="entry name" value="MFS_MMR_MDR_like"/>
    <property type="match status" value="1"/>
</dbReference>
<feature type="transmembrane region" description="Helical" evidence="7">
    <location>
        <begin position="320"/>
        <end position="343"/>
    </location>
</feature>
<dbReference type="AlphaFoldDB" id="A0A3G9GI70"/>
<feature type="transmembrane region" description="Helical" evidence="7">
    <location>
        <begin position="29"/>
        <end position="49"/>
    </location>
</feature>
<dbReference type="InterPro" id="IPR020846">
    <property type="entry name" value="MFS_dom"/>
</dbReference>
<evidence type="ECO:0000256" key="5">
    <source>
        <dbReference type="ARBA" id="ARBA00022989"/>
    </source>
</evidence>
<reference evidence="9 10" key="2">
    <citation type="journal article" date="2017" name="Genome Announc.">
        <title>Draft genome sequence of Aquitalea magnusonii strain H3, a plant growth-promoting bacterium of duckweed Lemna minor.</title>
        <authorList>
            <person name="Ishizawa H."/>
            <person name="Kuroda M."/>
            <person name="Ike M."/>
        </authorList>
    </citation>
    <scope>NUCLEOTIDE SEQUENCE [LARGE SCALE GENOMIC DNA]</scope>
    <source>
        <strain evidence="9 10">H3</strain>
    </source>
</reference>
<proteinExistence type="predicted"/>
<feature type="transmembrane region" description="Helical" evidence="7">
    <location>
        <begin position="379"/>
        <end position="404"/>
    </location>
</feature>
<feature type="transmembrane region" description="Helical" evidence="7">
    <location>
        <begin position="184"/>
        <end position="203"/>
    </location>
</feature>
<dbReference type="InterPro" id="IPR011701">
    <property type="entry name" value="MFS"/>
</dbReference>
<dbReference type="OrthoDB" id="9807274at2"/>
<protein>
    <submittedName>
        <fullName evidence="9">Putative transmembrane efflux protein</fullName>
    </submittedName>
</protein>
<name>A0A3G9GI70_9NEIS</name>
<evidence type="ECO:0000256" key="4">
    <source>
        <dbReference type="ARBA" id="ARBA00022692"/>
    </source>
</evidence>
<feature type="transmembrane region" description="Helical" evidence="7">
    <location>
        <begin position="252"/>
        <end position="269"/>
    </location>
</feature>
<evidence type="ECO:0000256" key="7">
    <source>
        <dbReference type="SAM" id="Phobius"/>
    </source>
</evidence>
<feature type="transmembrane region" description="Helical" evidence="7">
    <location>
        <begin position="61"/>
        <end position="83"/>
    </location>
</feature>
<dbReference type="PROSITE" id="PS50850">
    <property type="entry name" value="MFS"/>
    <property type="match status" value="1"/>
</dbReference>
<dbReference type="Proteomes" id="UP000198290">
    <property type="component" value="Chromosome"/>
</dbReference>
<feature type="transmembrane region" description="Helical" evidence="7">
    <location>
        <begin position="223"/>
        <end position="240"/>
    </location>
</feature>
<dbReference type="KEGG" id="amah:DLM_3999"/>
<gene>
    <name evidence="9" type="ORF">DLM_3999</name>
</gene>
<dbReference type="EMBL" id="AP018823">
    <property type="protein sequence ID" value="BBF87578.1"/>
    <property type="molecule type" value="Genomic_DNA"/>
</dbReference>
<dbReference type="InterPro" id="IPR036259">
    <property type="entry name" value="MFS_trans_sf"/>
</dbReference>
<feature type="transmembrane region" description="Helical" evidence="7">
    <location>
        <begin position="128"/>
        <end position="145"/>
    </location>
</feature>
<feature type="domain" description="Major facilitator superfamily (MFS) profile" evidence="8">
    <location>
        <begin position="29"/>
        <end position="476"/>
    </location>
</feature>
<evidence type="ECO:0000256" key="3">
    <source>
        <dbReference type="ARBA" id="ARBA00022475"/>
    </source>
</evidence>
<sequence length="482" mass="49657">MQEIPEQTNDSAGSNRYQDAATARHSKRIFTALALIQSTLIFTITMIGVPLPEIGREFGLTAAQLLLLSASYGLPFSGLLLFGGRLADRYGGRRMLLIGLSLFGIASLLAAFAPGYEVLVAMRFTQGVGAALIAPAAMAVLHFLFPTPAAFGRAMASWGGVSVLGSVMGFLIAGPVITWVSWRWMFAVPICVALLGFSVAWCLAQRAPNDAAHQSDKPSLDPIGALLATLGISSTSYGLIATGDYGWSSPMVFLPLGAGLVLLSLFLAVERRVAGPLLPPGFIGHPCRIAGLTGMLLAAAAAGGLISFVLSLYLQQARGWSPLATAGAFFPFAATLIVTGRFAVPLVSRYGASRITIAGLVVAAVGLLLLAGLERETNYVTGLLPGLILLASGGSLLFSGSAVLSTADVPPQQAGLAGGVMNTAMELGPTVGLATLMSVAATRLDAVNGYGWAFGTAGTAFLVAAIALTLLTRQAACSVQTN</sequence>
<feature type="transmembrane region" description="Helical" evidence="7">
    <location>
        <begin position="157"/>
        <end position="178"/>
    </location>
</feature>
<evidence type="ECO:0000256" key="2">
    <source>
        <dbReference type="ARBA" id="ARBA00022448"/>
    </source>
</evidence>
<keyword evidence="5 7" id="KW-1133">Transmembrane helix</keyword>
<keyword evidence="3" id="KW-1003">Cell membrane</keyword>
<dbReference type="RefSeq" id="WP_089082471.1">
    <property type="nucleotide sequence ID" value="NZ_AP018823.1"/>
</dbReference>
<feature type="transmembrane region" description="Helical" evidence="7">
    <location>
        <begin position="355"/>
        <end position="373"/>
    </location>
</feature>
<feature type="transmembrane region" description="Helical" evidence="7">
    <location>
        <begin position="289"/>
        <end position="314"/>
    </location>
</feature>
<keyword evidence="2" id="KW-0813">Transport</keyword>
<keyword evidence="4 7" id="KW-0812">Transmembrane</keyword>
<evidence type="ECO:0000313" key="9">
    <source>
        <dbReference type="EMBL" id="BBF87578.1"/>
    </source>
</evidence>
<evidence type="ECO:0000259" key="8">
    <source>
        <dbReference type="PROSITE" id="PS50850"/>
    </source>
</evidence>
<dbReference type="GO" id="GO:0005886">
    <property type="term" value="C:plasma membrane"/>
    <property type="evidence" value="ECO:0007669"/>
    <property type="project" value="UniProtKB-SubCell"/>
</dbReference>
<dbReference type="Pfam" id="PF07690">
    <property type="entry name" value="MFS_1"/>
    <property type="match status" value="1"/>
</dbReference>
<keyword evidence="6 7" id="KW-0472">Membrane</keyword>
<dbReference type="SUPFAM" id="SSF103473">
    <property type="entry name" value="MFS general substrate transporter"/>
    <property type="match status" value="1"/>
</dbReference>
<feature type="transmembrane region" description="Helical" evidence="7">
    <location>
        <begin position="416"/>
        <end position="437"/>
    </location>
</feature>